<dbReference type="EMBL" id="QDHA01000023">
    <property type="protein sequence ID" value="RCJ08533.1"/>
    <property type="molecule type" value="Genomic_DNA"/>
</dbReference>
<sequence>MPARAHWLWGLPPAAGDGPRPTGGVLVLARPRQWRAAGDAIGSGRPRAVMRASLAWFAHAMGAH</sequence>
<gene>
    <name evidence="1" type="ORF">DDK22_09810</name>
</gene>
<organism evidence="1 2">
    <name type="scientific">Cupriavidus necator</name>
    <name type="common">Alcaligenes eutrophus</name>
    <name type="synonym">Ralstonia eutropha</name>
    <dbReference type="NCBI Taxonomy" id="106590"/>
    <lineage>
        <taxon>Bacteria</taxon>
        <taxon>Pseudomonadati</taxon>
        <taxon>Pseudomonadota</taxon>
        <taxon>Betaproteobacteria</taxon>
        <taxon>Burkholderiales</taxon>
        <taxon>Burkholderiaceae</taxon>
        <taxon>Cupriavidus</taxon>
    </lineage>
</organism>
<comment type="caution">
    <text evidence="1">The sequence shown here is derived from an EMBL/GenBank/DDBJ whole genome shotgun (WGS) entry which is preliminary data.</text>
</comment>
<evidence type="ECO:0000313" key="2">
    <source>
        <dbReference type="Proteomes" id="UP000253501"/>
    </source>
</evidence>
<dbReference type="Proteomes" id="UP000253501">
    <property type="component" value="Unassembled WGS sequence"/>
</dbReference>
<accession>A0A367PLT6</accession>
<reference evidence="1 2" key="1">
    <citation type="submission" date="2018-04" db="EMBL/GenBank/DDBJ databases">
        <title>Cupriavidus necator CR12 genome sequencing and assembly.</title>
        <authorList>
            <person name="Ben Fekih I."/>
            <person name="Mazhar H.S."/>
            <person name="Bello S.K."/>
            <person name="Rensing C."/>
        </authorList>
    </citation>
    <scope>NUCLEOTIDE SEQUENCE [LARGE SCALE GENOMIC DNA]</scope>
    <source>
        <strain evidence="1 2">CR12</strain>
    </source>
</reference>
<proteinExistence type="predicted"/>
<evidence type="ECO:0000313" key="1">
    <source>
        <dbReference type="EMBL" id="RCJ08533.1"/>
    </source>
</evidence>
<protein>
    <submittedName>
        <fullName evidence="1">Uncharacterized protein</fullName>
    </submittedName>
</protein>
<dbReference type="AlphaFoldDB" id="A0A367PLT6"/>
<name>A0A367PLT6_CUPNE</name>